<evidence type="ECO:0000313" key="3">
    <source>
        <dbReference type="Proteomes" id="UP001148838"/>
    </source>
</evidence>
<keyword evidence="1" id="KW-0732">Signal</keyword>
<evidence type="ECO:0000256" key="1">
    <source>
        <dbReference type="SAM" id="SignalP"/>
    </source>
</evidence>
<name>A0ABQ8TMA7_PERAM</name>
<proteinExistence type="predicted"/>
<comment type="caution">
    <text evidence="2">The sequence shown here is derived from an EMBL/GenBank/DDBJ whole genome shotgun (WGS) entry which is preliminary data.</text>
</comment>
<feature type="chain" id="PRO_5045243982" evidence="1">
    <location>
        <begin position="19"/>
        <end position="477"/>
    </location>
</feature>
<organism evidence="2 3">
    <name type="scientific">Periplaneta americana</name>
    <name type="common">American cockroach</name>
    <name type="synonym">Blatta americana</name>
    <dbReference type="NCBI Taxonomy" id="6978"/>
    <lineage>
        <taxon>Eukaryota</taxon>
        <taxon>Metazoa</taxon>
        <taxon>Ecdysozoa</taxon>
        <taxon>Arthropoda</taxon>
        <taxon>Hexapoda</taxon>
        <taxon>Insecta</taxon>
        <taxon>Pterygota</taxon>
        <taxon>Neoptera</taxon>
        <taxon>Polyneoptera</taxon>
        <taxon>Dictyoptera</taxon>
        <taxon>Blattodea</taxon>
        <taxon>Blattoidea</taxon>
        <taxon>Blattidae</taxon>
        <taxon>Blattinae</taxon>
        <taxon>Periplaneta</taxon>
    </lineage>
</organism>
<accession>A0ABQ8TMA7</accession>
<protein>
    <submittedName>
        <fullName evidence="2">Uncharacterized protein</fullName>
    </submittedName>
</protein>
<reference evidence="2 3" key="1">
    <citation type="journal article" date="2022" name="Allergy">
        <title>Genome assembly and annotation of Periplaneta americana reveal a comprehensive cockroach allergen profile.</title>
        <authorList>
            <person name="Wang L."/>
            <person name="Xiong Q."/>
            <person name="Saelim N."/>
            <person name="Wang L."/>
            <person name="Nong W."/>
            <person name="Wan A.T."/>
            <person name="Shi M."/>
            <person name="Liu X."/>
            <person name="Cao Q."/>
            <person name="Hui J.H.L."/>
            <person name="Sookrung N."/>
            <person name="Leung T.F."/>
            <person name="Tungtrongchitr A."/>
            <person name="Tsui S.K.W."/>
        </authorList>
    </citation>
    <scope>NUCLEOTIDE SEQUENCE [LARGE SCALE GENOMIC DNA]</scope>
    <source>
        <strain evidence="2">PWHHKU_190912</strain>
    </source>
</reference>
<keyword evidence="3" id="KW-1185">Reference proteome</keyword>
<feature type="signal peptide" evidence="1">
    <location>
        <begin position="1"/>
        <end position="18"/>
    </location>
</feature>
<evidence type="ECO:0000313" key="2">
    <source>
        <dbReference type="EMBL" id="KAJ4447142.1"/>
    </source>
</evidence>
<dbReference type="EMBL" id="JAJSOF020000005">
    <property type="protein sequence ID" value="KAJ4447142.1"/>
    <property type="molecule type" value="Genomic_DNA"/>
</dbReference>
<gene>
    <name evidence="2" type="ORF">ANN_09143</name>
</gene>
<sequence>MFAVTFTVIAGAIVTISSRIAVFSSSSVCDECLQTYAFKWSQRKKSQGARSYRSLGQSQCNRISSRGTWFRERRCDDTPLAGQRQIQMERSLTPVSERVGVRGGRKQEKSTAIIASHNVLPSRIFATADLNQRVQNFVEEIRRRYIIFFEWREYILYLVPHTNYRLETGIRRKTLQSLKLMENLFIAMVQDVEGPALVVTHKLKTNFEKNLGYTYLPQIRDHLATAENQTENSDSEIFSILSLLLSLHVMWKNVFLVSNHVQLTGEEVMGSKIFESRNHFYSRPGSTSVLEAGVVDIEVRSLSHVQRHKSRSSELCKFCKLSKLDVQIEFLMMKSDGTEKFSPAPGFEPGFSALRADALSTKPIQPRRRLESSQIKLHLLGSSSGRPLHYVIDVYERRTEVHTCVEVHSNEYSASSYDERVMERRKFSPAPGFEPGFSALRADALSTKPRRIQPRRRLESSQIKLHLLGVAALSTTS</sequence>
<dbReference type="Proteomes" id="UP001148838">
    <property type="component" value="Unassembled WGS sequence"/>
</dbReference>